<dbReference type="CDD" id="cd12152">
    <property type="entry name" value="F1-ATPase_delta"/>
    <property type="match status" value="1"/>
</dbReference>
<evidence type="ECO:0000313" key="15">
    <source>
        <dbReference type="Proteomes" id="UP000242329"/>
    </source>
</evidence>
<dbReference type="RefSeq" id="WP_073091779.1">
    <property type="nucleotide sequence ID" value="NZ_FQWY01000018.1"/>
</dbReference>
<dbReference type="GO" id="GO:0045259">
    <property type="term" value="C:proton-transporting ATP synthase complex"/>
    <property type="evidence" value="ECO:0007669"/>
    <property type="project" value="UniProtKB-KW"/>
</dbReference>
<dbReference type="Gene3D" id="2.60.15.10">
    <property type="entry name" value="F0F1 ATP synthase delta/epsilon subunit, N-terminal"/>
    <property type="match status" value="1"/>
</dbReference>
<dbReference type="GO" id="GO:0046933">
    <property type="term" value="F:proton-transporting ATP synthase activity, rotational mechanism"/>
    <property type="evidence" value="ECO:0007669"/>
    <property type="project" value="UniProtKB-UniRule"/>
</dbReference>
<dbReference type="SUPFAM" id="SSF51344">
    <property type="entry name" value="Epsilon subunit of F1F0-ATP synthase N-terminal domain"/>
    <property type="match status" value="1"/>
</dbReference>
<dbReference type="OrthoDB" id="9804110at2"/>
<comment type="subunit">
    <text evidence="9 10">F-type ATPases have 2 components, CF(1) - the catalytic core - and CF(0) - the membrane proton channel. CF(1) has five subunits: alpha(3), beta(3), gamma(1), delta(1), epsilon(1). CF(0) has three main subunits: a, b and c.</text>
</comment>
<keyword evidence="5 9" id="KW-0406">Ion transport</keyword>
<feature type="domain" description="ATP synthase F1 complex delta/epsilon subunit N-terminal" evidence="13">
    <location>
        <begin position="8"/>
        <end position="85"/>
    </location>
</feature>
<protein>
    <recommendedName>
        <fullName evidence="9">ATP synthase epsilon chain</fullName>
    </recommendedName>
    <alternativeName>
        <fullName evidence="9">ATP synthase F1 sector epsilon subunit</fullName>
    </alternativeName>
    <alternativeName>
        <fullName evidence="9">F-ATPase epsilon subunit</fullName>
    </alternativeName>
</protein>
<feature type="domain" description="ATP synthase epsilon subunit C-terminal" evidence="12">
    <location>
        <begin position="90"/>
        <end position="133"/>
    </location>
</feature>
<evidence type="ECO:0000259" key="13">
    <source>
        <dbReference type="Pfam" id="PF02823"/>
    </source>
</evidence>
<dbReference type="GO" id="GO:0005886">
    <property type="term" value="C:plasma membrane"/>
    <property type="evidence" value="ECO:0007669"/>
    <property type="project" value="UniProtKB-SubCell"/>
</dbReference>
<evidence type="ECO:0000256" key="3">
    <source>
        <dbReference type="ARBA" id="ARBA00022448"/>
    </source>
</evidence>
<keyword evidence="4 9" id="KW-1003">Cell membrane</keyword>
<accession>A0A1M5NUM8</accession>
<organism evidence="14 15">
    <name type="scientific">Thermosyntropha lipolytica DSM 11003</name>
    <dbReference type="NCBI Taxonomy" id="1123382"/>
    <lineage>
        <taxon>Bacteria</taxon>
        <taxon>Bacillati</taxon>
        <taxon>Bacillota</taxon>
        <taxon>Clostridia</taxon>
        <taxon>Eubacteriales</taxon>
        <taxon>Syntrophomonadaceae</taxon>
        <taxon>Thermosyntropha</taxon>
    </lineage>
</organism>
<evidence type="ECO:0000313" key="14">
    <source>
        <dbReference type="EMBL" id="SHG92889.1"/>
    </source>
</evidence>
<dbReference type="InterPro" id="IPR036794">
    <property type="entry name" value="ATP_F1_dsu/esu_C_sf"/>
</dbReference>
<comment type="similarity">
    <text evidence="2 9 10">Belongs to the ATPase epsilon chain family.</text>
</comment>
<dbReference type="InterPro" id="IPR036771">
    <property type="entry name" value="ATPsynth_dsu/esu_N"/>
</dbReference>
<keyword evidence="8 9" id="KW-0066">ATP synthesis</keyword>
<evidence type="ECO:0000256" key="8">
    <source>
        <dbReference type="ARBA" id="ARBA00023310"/>
    </source>
</evidence>
<dbReference type="HAMAP" id="MF_00530">
    <property type="entry name" value="ATP_synth_epsil_bac"/>
    <property type="match status" value="1"/>
</dbReference>
<evidence type="ECO:0000256" key="9">
    <source>
        <dbReference type="HAMAP-Rule" id="MF_00530"/>
    </source>
</evidence>
<dbReference type="InterPro" id="IPR020546">
    <property type="entry name" value="ATP_synth_F1_dsu/esu_N"/>
</dbReference>
<comment type="subcellular location">
    <subcellularLocation>
        <location evidence="1 9">Cell membrane</location>
        <topology evidence="1 9">Peripheral membrane protein</topology>
    </subcellularLocation>
</comment>
<comment type="function">
    <text evidence="9">Produces ATP from ADP in the presence of a proton gradient across the membrane.</text>
</comment>
<dbReference type="PANTHER" id="PTHR13822:SF10">
    <property type="entry name" value="ATP SYNTHASE EPSILON CHAIN, CHLOROPLASTIC"/>
    <property type="match status" value="1"/>
</dbReference>
<dbReference type="NCBIfam" id="NF009980">
    <property type="entry name" value="PRK13446.1"/>
    <property type="match status" value="1"/>
</dbReference>
<keyword evidence="6 9" id="KW-0472">Membrane</keyword>
<dbReference type="AlphaFoldDB" id="A0A1M5NUM8"/>
<evidence type="ECO:0000256" key="5">
    <source>
        <dbReference type="ARBA" id="ARBA00023065"/>
    </source>
</evidence>
<dbReference type="PANTHER" id="PTHR13822">
    <property type="entry name" value="ATP SYNTHASE DELTA/EPSILON CHAIN"/>
    <property type="match status" value="1"/>
</dbReference>
<evidence type="ECO:0000256" key="6">
    <source>
        <dbReference type="ARBA" id="ARBA00023136"/>
    </source>
</evidence>
<dbReference type="GO" id="GO:0005524">
    <property type="term" value="F:ATP binding"/>
    <property type="evidence" value="ECO:0007669"/>
    <property type="project" value="UniProtKB-UniRule"/>
</dbReference>
<evidence type="ECO:0000256" key="1">
    <source>
        <dbReference type="ARBA" id="ARBA00004202"/>
    </source>
</evidence>
<feature type="coiled-coil region" evidence="11">
    <location>
        <begin position="93"/>
        <end position="120"/>
    </location>
</feature>
<keyword evidence="11" id="KW-0175">Coiled coil</keyword>
<keyword evidence="3 9" id="KW-0813">Transport</keyword>
<dbReference type="STRING" id="1123382.SAMN02745221_01295"/>
<keyword evidence="7 9" id="KW-0139">CF(1)</keyword>
<dbReference type="Gene3D" id="1.20.5.440">
    <property type="entry name" value="ATP synthase delta/epsilon subunit, C-terminal domain"/>
    <property type="match status" value="1"/>
</dbReference>
<evidence type="ECO:0000256" key="11">
    <source>
        <dbReference type="SAM" id="Coils"/>
    </source>
</evidence>
<sequence length="138" mass="15352">MAENTFILEVITPEEILLREEVQFVVVPETQGELGVLKNHAPMIAALNIGVLRYTDAAGEVKKVAISGGFMEVIYNEARVLAETAEKGSEIDVLRAQEALKRAKRRLEQRDESIDFARAQKALQRAIARLKAADAYNE</sequence>
<evidence type="ECO:0000256" key="4">
    <source>
        <dbReference type="ARBA" id="ARBA00022475"/>
    </source>
</evidence>
<dbReference type="Pfam" id="PF00401">
    <property type="entry name" value="ATP-synt_DE"/>
    <property type="match status" value="1"/>
</dbReference>
<evidence type="ECO:0000256" key="2">
    <source>
        <dbReference type="ARBA" id="ARBA00005712"/>
    </source>
</evidence>
<dbReference type="Pfam" id="PF02823">
    <property type="entry name" value="ATP-synt_DE_N"/>
    <property type="match status" value="1"/>
</dbReference>
<dbReference type="NCBIfam" id="TIGR01216">
    <property type="entry name" value="ATP_synt_epsi"/>
    <property type="match status" value="1"/>
</dbReference>
<reference evidence="15" key="1">
    <citation type="submission" date="2016-11" db="EMBL/GenBank/DDBJ databases">
        <authorList>
            <person name="Varghese N."/>
            <person name="Submissions S."/>
        </authorList>
    </citation>
    <scope>NUCLEOTIDE SEQUENCE [LARGE SCALE GENOMIC DNA]</scope>
    <source>
        <strain evidence="15">DSM 11003</strain>
    </source>
</reference>
<evidence type="ECO:0000259" key="12">
    <source>
        <dbReference type="Pfam" id="PF00401"/>
    </source>
</evidence>
<evidence type="ECO:0000256" key="7">
    <source>
        <dbReference type="ARBA" id="ARBA00023196"/>
    </source>
</evidence>
<evidence type="ECO:0000256" key="10">
    <source>
        <dbReference type="RuleBase" id="RU003656"/>
    </source>
</evidence>
<dbReference type="SUPFAM" id="SSF46604">
    <property type="entry name" value="Epsilon subunit of F1F0-ATP synthase C-terminal domain"/>
    <property type="match status" value="1"/>
</dbReference>
<keyword evidence="15" id="KW-1185">Reference proteome</keyword>
<dbReference type="EMBL" id="FQWY01000018">
    <property type="protein sequence ID" value="SHG92889.1"/>
    <property type="molecule type" value="Genomic_DNA"/>
</dbReference>
<gene>
    <name evidence="9" type="primary">atpC</name>
    <name evidence="14" type="ORF">SAMN02745221_01295</name>
</gene>
<dbReference type="InterPro" id="IPR001469">
    <property type="entry name" value="ATP_synth_F1_dsu/esu"/>
</dbReference>
<dbReference type="Proteomes" id="UP000242329">
    <property type="component" value="Unassembled WGS sequence"/>
</dbReference>
<proteinExistence type="inferred from homology"/>
<dbReference type="InterPro" id="IPR020547">
    <property type="entry name" value="ATP_synth_F1_esu_C"/>
</dbReference>
<keyword evidence="9" id="KW-0375">Hydrogen ion transport</keyword>
<name>A0A1M5NUM8_9FIRM</name>